<evidence type="ECO:0000259" key="11">
    <source>
        <dbReference type="Pfam" id="PF00384"/>
    </source>
</evidence>
<dbReference type="InterPro" id="IPR006657">
    <property type="entry name" value="MoPterin_dinucl-bd_dom"/>
</dbReference>
<dbReference type="SUPFAM" id="SSF53706">
    <property type="entry name" value="Formate dehydrogenase/DMSO reductase, domains 1-3"/>
    <property type="match status" value="1"/>
</dbReference>
<dbReference type="PANTHER" id="PTHR43105">
    <property type="entry name" value="RESPIRATORY NITRATE REDUCTASE"/>
    <property type="match status" value="1"/>
</dbReference>
<keyword evidence="4" id="KW-0004">4Fe-4S</keyword>
<dbReference type="InterPro" id="IPR041953">
    <property type="entry name" value="YdeP_MopB"/>
</dbReference>
<name>A0A0D6P3Q5_9PROT</name>
<evidence type="ECO:0000313" key="13">
    <source>
        <dbReference type="EMBL" id="GAN75976.1"/>
    </source>
</evidence>
<evidence type="ECO:0000256" key="2">
    <source>
        <dbReference type="ARBA" id="ARBA00001966"/>
    </source>
</evidence>
<evidence type="ECO:0000313" key="14">
    <source>
        <dbReference type="Proteomes" id="UP000032680"/>
    </source>
</evidence>
<evidence type="ECO:0000256" key="4">
    <source>
        <dbReference type="ARBA" id="ARBA00022485"/>
    </source>
</evidence>
<dbReference type="InterPro" id="IPR010046">
    <property type="entry name" value="Mopterin_OxRdtse_a_bac"/>
</dbReference>
<dbReference type="EMBL" id="BANB01000036">
    <property type="protein sequence ID" value="GAN75976.1"/>
    <property type="molecule type" value="Genomic_DNA"/>
</dbReference>
<dbReference type="NCBIfam" id="TIGR01701">
    <property type="entry name" value="Fdhalpha-like"/>
    <property type="match status" value="1"/>
</dbReference>
<evidence type="ECO:0000259" key="12">
    <source>
        <dbReference type="Pfam" id="PF01568"/>
    </source>
</evidence>
<dbReference type="PIRSF" id="PIRSF000144">
    <property type="entry name" value="CbbBc"/>
    <property type="match status" value="1"/>
</dbReference>
<dbReference type="CDD" id="cd02787">
    <property type="entry name" value="MopB_CT_ydeP"/>
    <property type="match status" value="1"/>
</dbReference>
<dbReference type="PANTHER" id="PTHR43105:SF4">
    <property type="entry name" value="PROTEIN YDEP"/>
    <property type="match status" value="1"/>
</dbReference>
<dbReference type="GO" id="GO:1990204">
    <property type="term" value="C:oxidoreductase complex"/>
    <property type="evidence" value="ECO:0007669"/>
    <property type="project" value="UniProtKB-ARBA"/>
</dbReference>
<dbReference type="CDD" id="cd02767">
    <property type="entry name" value="MopB_ydeP"/>
    <property type="match status" value="1"/>
</dbReference>
<keyword evidence="6" id="KW-0479">Metal-binding</keyword>
<evidence type="ECO:0000256" key="3">
    <source>
        <dbReference type="ARBA" id="ARBA00010312"/>
    </source>
</evidence>
<dbReference type="GO" id="GO:0043546">
    <property type="term" value="F:molybdopterin cofactor binding"/>
    <property type="evidence" value="ECO:0007669"/>
    <property type="project" value="InterPro"/>
</dbReference>
<dbReference type="AlphaFoldDB" id="A0A0D6P3Q5"/>
<evidence type="ECO:0000256" key="10">
    <source>
        <dbReference type="SAM" id="MobiDB-lite"/>
    </source>
</evidence>
<dbReference type="InterPro" id="IPR037951">
    <property type="entry name" value="MopB_CT_YdeP"/>
</dbReference>
<comment type="cofactor">
    <cofactor evidence="2">
        <name>[4Fe-4S] cluster</name>
        <dbReference type="ChEBI" id="CHEBI:49883"/>
    </cofactor>
</comment>
<dbReference type="InterPro" id="IPR050123">
    <property type="entry name" value="Prok_molybdopt-oxidoreductase"/>
</dbReference>
<keyword evidence="8" id="KW-0408">Iron</keyword>
<feature type="region of interest" description="Disordered" evidence="10">
    <location>
        <begin position="1"/>
        <end position="21"/>
    </location>
</feature>
<reference evidence="13 14" key="1">
    <citation type="submission" date="2012-11" db="EMBL/GenBank/DDBJ databases">
        <title>Whole genome sequence of Acidisphaera rubrifaciens HS-AP3.</title>
        <authorList>
            <person name="Azuma Y."/>
            <person name="Higashiura N."/>
            <person name="Hirakawa H."/>
            <person name="Matsushita K."/>
        </authorList>
    </citation>
    <scope>NUCLEOTIDE SEQUENCE [LARGE SCALE GENOMIC DNA]</scope>
    <source>
        <strain evidence="13 14">HS-AP3</strain>
    </source>
</reference>
<dbReference type="GO" id="GO:0045333">
    <property type="term" value="P:cellular respiration"/>
    <property type="evidence" value="ECO:0007669"/>
    <property type="project" value="UniProtKB-ARBA"/>
</dbReference>
<organism evidence="13 14">
    <name type="scientific">Acidisphaera rubrifaciens HS-AP3</name>
    <dbReference type="NCBI Taxonomy" id="1231350"/>
    <lineage>
        <taxon>Bacteria</taxon>
        <taxon>Pseudomonadati</taxon>
        <taxon>Pseudomonadota</taxon>
        <taxon>Alphaproteobacteria</taxon>
        <taxon>Acetobacterales</taxon>
        <taxon>Acetobacteraceae</taxon>
        <taxon>Acidisphaera</taxon>
    </lineage>
</organism>
<keyword evidence="5" id="KW-0500">Molybdenum</keyword>
<dbReference type="SUPFAM" id="SSF50692">
    <property type="entry name" value="ADC-like"/>
    <property type="match status" value="1"/>
</dbReference>
<dbReference type="Proteomes" id="UP000032680">
    <property type="component" value="Unassembled WGS sequence"/>
</dbReference>
<keyword evidence="14" id="KW-1185">Reference proteome</keyword>
<dbReference type="Gene3D" id="3.40.50.740">
    <property type="match status" value="1"/>
</dbReference>
<dbReference type="Pfam" id="PF01568">
    <property type="entry name" value="Molydop_binding"/>
    <property type="match status" value="1"/>
</dbReference>
<sequence length="791" mass="85644">MSEQQANGERPEGIEPYDEPAGGWGALRAVAAALKRQQIVMQGARTLLKTNQPDGFDCPGCAWPDPAHTSSFEFCENGAKAVTWESTAKRVAPDFFDAHPVAELWTRDDHWLEDQGRLTHPLRYDAATDRFRPVAWDEAFAIIARTLKALPDPNMAEFYTSGRASNEAAFMYQLFVRLYGTNNFPDCSNMCHEPTSVGLPHAIGVGKGTVTLEDFDHCDVIISIGHNPGTNHPRMMSTLRAAARRGVPIVVINPLRERALERFEAPQNPVEMATFSATRIASTYFQVRVGGDAAVLKGVIKALIALDDAAVAAGRARVLDVDFIAAHTNGYEALAADARAVAWEALERASGLPRAAMEYVAELYAKGRAVIICYGMGITQHSTGTANVQQMANLLLLRGNIGRPGAGIAPLRGHSNVQGDRTVGISEMPPAAFLDKLAEVFGFTPPRAHGHSVVEAIAAMRDGRARALISLGGNLAMAAPDPETCFRAIRGLDLNVTIATKLNRTQLLTARETLILPCLGRTEQDMQAGGPQSVTVEDSMSMVHASRGFLTPASPELRSETAIIAGIAKATVGASVVDWDWYVADYSRIRDKIEAVLPDQFRDFNARLRQPGGFRLPIPAGERVWKTPSGRAEFHVFPGIEEDEMLDDPSILRLSTLRAHDQYNTTIYNLDDRYRGVFGRRDVLLMNPADIAAHGLAEGAVVDLLAAGAHALRDDGTPRRLCGLTLVAYAIPRGCCGAYYPEAQPLVALEHIDGPSKTPSYKSVPVRVVPGGQASVLDVEVRREGVAGRVA</sequence>
<evidence type="ECO:0000256" key="5">
    <source>
        <dbReference type="ARBA" id="ARBA00022505"/>
    </source>
</evidence>
<keyword evidence="7" id="KW-0560">Oxidoreductase</keyword>
<comment type="caution">
    <text evidence="13">The sequence shown here is derived from an EMBL/GenBank/DDBJ whole genome shotgun (WGS) entry which is preliminary data.</text>
</comment>
<gene>
    <name evidence="13" type="ORF">Asru_0036_06</name>
</gene>
<evidence type="ECO:0000256" key="9">
    <source>
        <dbReference type="ARBA" id="ARBA00023014"/>
    </source>
</evidence>
<feature type="domain" description="Molybdopterin oxidoreductase" evidence="11">
    <location>
        <begin position="117"/>
        <end position="502"/>
    </location>
</feature>
<dbReference type="InterPro" id="IPR006656">
    <property type="entry name" value="Mopterin_OxRdtase"/>
</dbReference>
<feature type="domain" description="Molybdopterin dinucleotide-binding" evidence="12">
    <location>
        <begin position="652"/>
        <end position="764"/>
    </location>
</feature>
<dbReference type="Gene3D" id="3.40.228.10">
    <property type="entry name" value="Dimethylsulfoxide Reductase, domain 2"/>
    <property type="match status" value="1"/>
</dbReference>
<dbReference type="GO" id="GO:0051539">
    <property type="term" value="F:4 iron, 4 sulfur cluster binding"/>
    <property type="evidence" value="ECO:0007669"/>
    <property type="project" value="UniProtKB-KW"/>
</dbReference>
<evidence type="ECO:0000256" key="6">
    <source>
        <dbReference type="ARBA" id="ARBA00022723"/>
    </source>
</evidence>
<evidence type="ECO:0000256" key="1">
    <source>
        <dbReference type="ARBA" id="ARBA00001942"/>
    </source>
</evidence>
<protein>
    <submittedName>
        <fullName evidence="13">Formate dehydrogenase alpha subunit/molybdopterin oxidoreductase</fullName>
    </submittedName>
</protein>
<dbReference type="OrthoDB" id="9803192at2"/>
<dbReference type="RefSeq" id="WP_048859742.1">
    <property type="nucleotide sequence ID" value="NZ_BANB01000036.1"/>
</dbReference>
<evidence type="ECO:0000256" key="7">
    <source>
        <dbReference type="ARBA" id="ARBA00023002"/>
    </source>
</evidence>
<accession>A0A0D6P3Q5</accession>
<keyword evidence="9" id="KW-0411">Iron-sulfur</keyword>
<comment type="cofactor">
    <cofactor evidence="1">
        <name>Mo-bis(molybdopterin guanine dinucleotide)</name>
        <dbReference type="ChEBI" id="CHEBI:60539"/>
    </cofactor>
</comment>
<proteinExistence type="inferred from homology"/>
<dbReference type="InterPro" id="IPR009010">
    <property type="entry name" value="Asp_de-COase-like_dom_sf"/>
</dbReference>
<comment type="similarity">
    <text evidence="3">Belongs to the prokaryotic molybdopterin-containing oxidoreductase family.</text>
</comment>
<evidence type="ECO:0000256" key="8">
    <source>
        <dbReference type="ARBA" id="ARBA00023004"/>
    </source>
</evidence>
<dbReference type="Pfam" id="PF00384">
    <property type="entry name" value="Molybdopterin"/>
    <property type="match status" value="1"/>
</dbReference>
<dbReference type="GO" id="GO:0030151">
    <property type="term" value="F:molybdenum ion binding"/>
    <property type="evidence" value="ECO:0007669"/>
    <property type="project" value="InterPro"/>
</dbReference>
<dbReference type="GO" id="GO:0008863">
    <property type="term" value="F:formate dehydrogenase (NAD+) activity"/>
    <property type="evidence" value="ECO:0007669"/>
    <property type="project" value="InterPro"/>
</dbReference>
<dbReference type="GO" id="GO:0016020">
    <property type="term" value="C:membrane"/>
    <property type="evidence" value="ECO:0007669"/>
    <property type="project" value="TreeGrafter"/>
</dbReference>